<dbReference type="GO" id="GO:0003676">
    <property type="term" value="F:nucleic acid binding"/>
    <property type="evidence" value="ECO:0007669"/>
    <property type="project" value="InterPro"/>
</dbReference>
<dbReference type="KEGG" id="osn:115217646"/>
<dbReference type="InterPro" id="IPR002156">
    <property type="entry name" value="RNaseH_domain"/>
</dbReference>
<dbReference type="AlphaFoldDB" id="A0A6P7SYM2"/>
<feature type="domain" description="DUF7047" evidence="2">
    <location>
        <begin position="35"/>
        <end position="92"/>
    </location>
</feature>
<dbReference type="InterPro" id="IPR055475">
    <property type="entry name" value="DUF7047"/>
</dbReference>
<dbReference type="Pfam" id="PF13456">
    <property type="entry name" value="RVT_3"/>
    <property type="match status" value="1"/>
</dbReference>
<evidence type="ECO:0000259" key="1">
    <source>
        <dbReference type="Pfam" id="PF13456"/>
    </source>
</evidence>
<evidence type="ECO:0000259" key="2">
    <source>
        <dbReference type="Pfam" id="PF23088"/>
    </source>
</evidence>
<accession>A0A6P7SYM2</accession>
<dbReference type="RefSeq" id="XP_029643257.1">
    <property type="nucleotide sequence ID" value="XM_029787397.1"/>
</dbReference>
<reference evidence="4" key="1">
    <citation type="submission" date="2025-08" db="UniProtKB">
        <authorList>
            <consortium name="RefSeq"/>
        </authorList>
    </citation>
    <scope>IDENTIFICATION</scope>
</reference>
<dbReference type="Proteomes" id="UP000515154">
    <property type="component" value="Linkage group LG11"/>
</dbReference>
<dbReference type="Gene3D" id="3.30.420.10">
    <property type="entry name" value="Ribonuclease H-like superfamily/Ribonuclease H"/>
    <property type="match status" value="1"/>
</dbReference>
<feature type="domain" description="RNase H type-1" evidence="1">
    <location>
        <begin position="138"/>
        <end position="183"/>
    </location>
</feature>
<protein>
    <submittedName>
        <fullName evidence="4">Uncharacterized protein LOC115217646</fullName>
    </submittedName>
</protein>
<sequence>MEGGAALGLKLWRDKAGALVFRRGNEIPELGASMSRRELFSVCGKLVGHYPIAGWLRTACSFIKRRAEGVKWNDKVGERTIDMMQEVLVRVRAEDPVRGSWYVPKSKSGIVWCDASSIAIGVVLEVGGVTVEDAAWLRKMDDCSHINVAELEAVLKGVNLALKWGLHTIEIRTDSATVLGWATAVITDERRVRTKGAAEMLVKRRLGILHELTTEFNLKLSVIFVPSEKNRADVLTRVKRAWLQVPEEAKQDVAAVCHLSDSELRRLHTMHHMGVDRTLFLARKVDSDVKFSSAEMPKD</sequence>
<proteinExistence type="predicted"/>
<organism evidence="3 4">
    <name type="scientific">Octopus sinensis</name>
    <name type="common">East Asian common octopus</name>
    <dbReference type="NCBI Taxonomy" id="2607531"/>
    <lineage>
        <taxon>Eukaryota</taxon>
        <taxon>Metazoa</taxon>
        <taxon>Spiralia</taxon>
        <taxon>Lophotrochozoa</taxon>
        <taxon>Mollusca</taxon>
        <taxon>Cephalopoda</taxon>
        <taxon>Coleoidea</taxon>
        <taxon>Octopodiformes</taxon>
        <taxon>Octopoda</taxon>
        <taxon>Incirrata</taxon>
        <taxon>Octopodidae</taxon>
        <taxon>Octopus</taxon>
    </lineage>
</organism>
<dbReference type="Pfam" id="PF23088">
    <property type="entry name" value="DUF7047"/>
    <property type="match status" value="1"/>
</dbReference>
<name>A0A6P7SYM2_9MOLL</name>
<dbReference type="InterPro" id="IPR012337">
    <property type="entry name" value="RNaseH-like_sf"/>
</dbReference>
<dbReference type="InterPro" id="IPR036397">
    <property type="entry name" value="RNaseH_sf"/>
</dbReference>
<gene>
    <name evidence="4" type="primary">LOC115217646</name>
</gene>
<keyword evidence="3" id="KW-1185">Reference proteome</keyword>
<dbReference type="SUPFAM" id="SSF53098">
    <property type="entry name" value="Ribonuclease H-like"/>
    <property type="match status" value="1"/>
</dbReference>
<dbReference type="GO" id="GO:0004523">
    <property type="term" value="F:RNA-DNA hybrid ribonuclease activity"/>
    <property type="evidence" value="ECO:0007669"/>
    <property type="project" value="InterPro"/>
</dbReference>
<evidence type="ECO:0000313" key="4">
    <source>
        <dbReference type="RefSeq" id="XP_029643257.1"/>
    </source>
</evidence>
<evidence type="ECO:0000313" key="3">
    <source>
        <dbReference type="Proteomes" id="UP000515154"/>
    </source>
</evidence>